<keyword evidence="2" id="KW-1185">Reference proteome</keyword>
<protein>
    <submittedName>
        <fullName evidence="1">Uncharacterized protein</fullName>
    </submittedName>
</protein>
<evidence type="ECO:0000313" key="1">
    <source>
        <dbReference type="EMBL" id="WIA18324.1"/>
    </source>
</evidence>
<accession>A0ABY8UA34</accession>
<sequence>MYWPSTALKQRGKGACDQNSQHAVAATMQAHAAAVHATPTRPCPDSTAHEAALRALQLHTQQQYKGSR</sequence>
<reference evidence="1 2" key="1">
    <citation type="submission" date="2023-05" db="EMBL/GenBank/DDBJ databases">
        <title>A 100% complete, gapless, phased diploid assembly of the Scenedesmus obliquus UTEX 3031 genome.</title>
        <authorList>
            <person name="Biondi T.C."/>
            <person name="Hanschen E.R."/>
            <person name="Kwon T."/>
            <person name="Eng W."/>
            <person name="Kruse C.P.S."/>
            <person name="Koehler S.I."/>
            <person name="Kunde Y."/>
            <person name="Gleasner C.D."/>
            <person name="You Mak K.T."/>
            <person name="Polle J."/>
            <person name="Hovde B.T."/>
            <person name="Starkenburg S.R."/>
        </authorList>
    </citation>
    <scope>NUCLEOTIDE SEQUENCE [LARGE SCALE GENOMIC DNA]</scope>
    <source>
        <strain evidence="1 2">DOE0152z</strain>
    </source>
</reference>
<name>A0ABY8UA34_TETOB</name>
<organism evidence="1 2">
    <name type="scientific">Tetradesmus obliquus</name>
    <name type="common">Green alga</name>
    <name type="synonym">Acutodesmus obliquus</name>
    <dbReference type="NCBI Taxonomy" id="3088"/>
    <lineage>
        <taxon>Eukaryota</taxon>
        <taxon>Viridiplantae</taxon>
        <taxon>Chlorophyta</taxon>
        <taxon>core chlorophytes</taxon>
        <taxon>Chlorophyceae</taxon>
        <taxon>CS clade</taxon>
        <taxon>Sphaeropleales</taxon>
        <taxon>Scenedesmaceae</taxon>
        <taxon>Tetradesmus</taxon>
    </lineage>
</organism>
<dbReference type="Proteomes" id="UP001244341">
    <property type="component" value="Chromosome 9b"/>
</dbReference>
<proteinExistence type="predicted"/>
<gene>
    <name evidence="1" type="ORF">OEZ85_009789</name>
</gene>
<evidence type="ECO:0000313" key="2">
    <source>
        <dbReference type="Proteomes" id="UP001244341"/>
    </source>
</evidence>
<dbReference type="EMBL" id="CP126216">
    <property type="protein sequence ID" value="WIA18324.1"/>
    <property type="molecule type" value="Genomic_DNA"/>
</dbReference>